<sequence length="296" mass="31737">MARALHLLVNRHAGAFTRGMTVESVVDGLEAAGWSPITVTDISDDIEAGIAEACEIPGDAFAIAAGDGTVAAFATALSELDSPPPLLVLPAGTANLLAKRLYGDGDMDSVIATSAGYEPRKIPCGRVDGRIFLIAAAVGITPAFAKARELLREPPHDGRLRAIWRYIRAGVRSLTTRYIGFTIDGETHFRRARAAYVSVGRMGDAHAQGGESRFEPILEVYAGRPFGVVDLSIMLARAAFADFKHQKRAWRATGHHIEAHSKRRLPLIVDGEPGYANSPVVFELIEDALCVMAPKA</sequence>
<comment type="caution">
    <text evidence="2">The sequence shown here is derived from an EMBL/GenBank/DDBJ whole genome shotgun (WGS) entry which is preliminary data.</text>
</comment>
<reference evidence="2 3" key="1">
    <citation type="submission" date="2024-01" db="EMBL/GenBank/DDBJ databases">
        <title>Hyphobacterium bacterium isolated from marine sediment.</title>
        <authorList>
            <person name="Zhao S."/>
        </authorList>
    </citation>
    <scope>NUCLEOTIDE SEQUENCE [LARGE SCALE GENOMIC DNA]</scope>
    <source>
        <strain evidence="2 3">Y60-23</strain>
    </source>
</reference>
<dbReference type="EMBL" id="JAZDRO010000001">
    <property type="protein sequence ID" value="MEE2565669.1"/>
    <property type="molecule type" value="Genomic_DNA"/>
</dbReference>
<keyword evidence="2" id="KW-0808">Transferase</keyword>
<gene>
    <name evidence="2" type="ORF">V0U35_03175</name>
</gene>
<keyword evidence="3" id="KW-1185">Reference proteome</keyword>
<feature type="domain" description="DAGKc" evidence="1">
    <location>
        <begin position="1"/>
        <end position="131"/>
    </location>
</feature>
<dbReference type="RefSeq" id="WP_330195201.1">
    <property type="nucleotide sequence ID" value="NZ_JAZDRO010000001.1"/>
</dbReference>
<dbReference type="Pfam" id="PF00781">
    <property type="entry name" value="DAGK_cat"/>
    <property type="match status" value="1"/>
</dbReference>
<keyword evidence="2" id="KW-0418">Kinase</keyword>
<dbReference type="InterPro" id="IPR016064">
    <property type="entry name" value="NAD/diacylglycerol_kinase_sf"/>
</dbReference>
<dbReference type="PROSITE" id="PS50146">
    <property type="entry name" value="DAGK"/>
    <property type="match status" value="1"/>
</dbReference>
<dbReference type="Gene3D" id="2.60.200.40">
    <property type="match status" value="1"/>
</dbReference>
<evidence type="ECO:0000313" key="3">
    <source>
        <dbReference type="Proteomes" id="UP001310692"/>
    </source>
</evidence>
<protein>
    <submittedName>
        <fullName evidence="2">Diacylglycerol kinase family protein</fullName>
    </submittedName>
</protein>
<dbReference type="Proteomes" id="UP001310692">
    <property type="component" value="Unassembled WGS sequence"/>
</dbReference>
<dbReference type="InterPro" id="IPR001206">
    <property type="entry name" value="Diacylglycerol_kinase_cat_dom"/>
</dbReference>
<dbReference type="InterPro" id="IPR017438">
    <property type="entry name" value="ATP-NAD_kinase_N"/>
</dbReference>
<proteinExistence type="predicted"/>
<evidence type="ECO:0000259" key="1">
    <source>
        <dbReference type="PROSITE" id="PS50146"/>
    </source>
</evidence>
<organism evidence="2 3">
    <name type="scientific">Hyphobacterium marinum</name>
    <dbReference type="NCBI Taxonomy" id="3116574"/>
    <lineage>
        <taxon>Bacteria</taxon>
        <taxon>Pseudomonadati</taxon>
        <taxon>Pseudomonadota</taxon>
        <taxon>Alphaproteobacteria</taxon>
        <taxon>Maricaulales</taxon>
        <taxon>Maricaulaceae</taxon>
        <taxon>Hyphobacterium</taxon>
    </lineage>
</organism>
<name>A0ABU7LVS8_9PROT</name>
<evidence type="ECO:0000313" key="2">
    <source>
        <dbReference type="EMBL" id="MEE2565669.1"/>
    </source>
</evidence>
<dbReference type="Gene3D" id="3.40.50.10330">
    <property type="entry name" value="Probable inorganic polyphosphate/atp-NAD kinase, domain 1"/>
    <property type="match status" value="1"/>
</dbReference>
<dbReference type="SUPFAM" id="SSF111331">
    <property type="entry name" value="NAD kinase/diacylglycerol kinase-like"/>
    <property type="match status" value="1"/>
</dbReference>
<accession>A0ABU7LVS8</accession>
<dbReference type="GO" id="GO:0016301">
    <property type="term" value="F:kinase activity"/>
    <property type="evidence" value="ECO:0007669"/>
    <property type="project" value="UniProtKB-KW"/>
</dbReference>